<dbReference type="RefSeq" id="WP_165265759.1">
    <property type="nucleotide sequence ID" value="NZ_JAALLS010000002.1"/>
</dbReference>
<reference evidence="3 4" key="1">
    <citation type="submission" date="2020-02" db="EMBL/GenBank/DDBJ databases">
        <title>Aliifodinibius halophilus 2W32, complete genome.</title>
        <authorList>
            <person name="Li Y."/>
            <person name="Wu S."/>
        </authorList>
    </citation>
    <scope>NUCLEOTIDE SEQUENCE [LARGE SCALE GENOMIC DNA]</scope>
    <source>
        <strain evidence="3 4">2W32</strain>
    </source>
</reference>
<organism evidence="3 4">
    <name type="scientific">Fodinibius halophilus</name>
    <dbReference type="NCBI Taxonomy" id="1736908"/>
    <lineage>
        <taxon>Bacteria</taxon>
        <taxon>Pseudomonadati</taxon>
        <taxon>Balneolota</taxon>
        <taxon>Balneolia</taxon>
        <taxon>Balneolales</taxon>
        <taxon>Balneolaceae</taxon>
        <taxon>Fodinibius</taxon>
    </lineage>
</organism>
<feature type="transmembrane region" description="Helical" evidence="2">
    <location>
        <begin position="12"/>
        <end position="31"/>
    </location>
</feature>
<comment type="caution">
    <text evidence="3">The sequence shown here is derived from an EMBL/GenBank/DDBJ whole genome shotgun (WGS) entry which is preliminary data.</text>
</comment>
<evidence type="ECO:0000313" key="3">
    <source>
        <dbReference type="EMBL" id="NGP87216.1"/>
    </source>
</evidence>
<name>A0A6M1SUI1_9BACT</name>
<dbReference type="Proteomes" id="UP000479132">
    <property type="component" value="Unassembled WGS sequence"/>
</dbReference>
<gene>
    <name evidence="3" type="ORF">G3569_02520</name>
</gene>
<sequence>MNYFNSSQLRISNFFIGMMIFCSVLTAFSFVTGCEGPAGAEGPKGEEGQVGPAGEDGSEMYAGQGAPASDLGSNGDYYLDKNTGEIYGPQTDTGWGTPLMLRGEDGKDGSEIHAGSGSPADTLGKIGDYYLDRSSAKLYGPKTDSGWISFVFLKGPKGDPGEDGNANVISSGWTQIPAGDWMQSGAYESPNDISTYPISAASGGWFGLSSVDQLNGAVFVYVRGLGKQSGGRDSDVMQLPASAKVSGGGQSGGIELRFTHGGDPNYAMWIVPNVGLQSGAWDTSYMMNTYLPDLEFKAVVIPATTYESNGIPPLDFSNYEAVVGYYNLDR</sequence>
<keyword evidence="2" id="KW-0472">Membrane</keyword>
<dbReference type="AlphaFoldDB" id="A0A6M1SUI1"/>
<proteinExistence type="predicted"/>
<keyword evidence="2" id="KW-1133">Transmembrane helix</keyword>
<accession>A0A6M1SUI1</accession>
<evidence type="ECO:0000256" key="1">
    <source>
        <dbReference type="SAM" id="MobiDB-lite"/>
    </source>
</evidence>
<keyword evidence="4" id="KW-1185">Reference proteome</keyword>
<evidence type="ECO:0008006" key="5">
    <source>
        <dbReference type="Google" id="ProtNLM"/>
    </source>
</evidence>
<evidence type="ECO:0000256" key="2">
    <source>
        <dbReference type="SAM" id="Phobius"/>
    </source>
</evidence>
<protein>
    <recommendedName>
        <fullName evidence="5">Collagen-like protein</fullName>
    </recommendedName>
</protein>
<dbReference type="EMBL" id="JAALLS010000002">
    <property type="protein sequence ID" value="NGP87216.1"/>
    <property type="molecule type" value="Genomic_DNA"/>
</dbReference>
<keyword evidence="2" id="KW-0812">Transmembrane</keyword>
<evidence type="ECO:0000313" key="4">
    <source>
        <dbReference type="Proteomes" id="UP000479132"/>
    </source>
</evidence>
<feature type="region of interest" description="Disordered" evidence="1">
    <location>
        <begin position="37"/>
        <end position="68"/>
    </location>
</feature>